<dbReference type="PROSITE" id="PS51257">
    <property type="entry name" value="PROKAR_LIPOPROTEIN"/>
    <property type="match status" value="1"/>
</dbReference>
<dbReference type="AlphaFoldDB" id="A0A0D0GK40"/>
<organism evidence="1 2">
    <name type="scientific">Pedobacter lusitanus</name>
    <dbReference type="NCBI Taxonomy" id="1503925"/>
    <lineage>
        <taxon>Bacteria</taxon>
        <taxon>Pseudomonadati</taxon>
        <taxon>Bacteroidota</taxon>
        <taxon>Sphingobacteriia</taxon>
        <taxon>Sphingobacteriales</taxon>
        <taxon>Sphingobacteriaceae</taxon>
        <taxon>Pedobacter</taxon>
    </lineage>
</organism>
<dbReference type="Proteomes" id="UP000032049">
    <property type="component" value="Unassembled WGS sequence"/>
</dbReference>
<sequence>MVTHKDKNIHMRNLIISSAILLFSLAGCKKEDLNSNRLKVEVYNNDSFEFRNPYVIDVFNLRTGKNILSIRDKSTEDYQTSEDVLPGDNIEIAYTMFCDCEITVKYKGQKLDKRSNSFFNKKEGKINVTVPR</sequence>
<dbReference type="EMBL" id="JXRA01000060">
    <property type="protein sequence ID" value="KIO76535.1"/>
    <property type="molecule type" value="Genomic_DNA"/>
</dbReference>
<gene>
    <name evidence="1" type="ORF">TH53_14340</name>
</gene>
<name>A0A0D0GK40_9SPHI</name>
<evidence type="ECO:0000313" key="2">
    <source>
        <dbReference type="Proteomes" id="UP000032049"/>
    </source>
</evidence>
<comment type="caution">
    <text evidence="1">The sequence shown here is derived from an EMBL/GenBank/DDBJ whole genome shotgun (WGS) entry which is preliminary data.</text>
</comment>
<evidence type="ECO:0000313" key="1">
    <source>
        <dbReference type="EMBL" id="KIO76535.1"/>
    </source>
</evidence>
<protein>
    <recommendedName>
        <fullName evidence="3">Lipoprotein</fullName>
    </recommendedName>
</protein>
<reference evidence="1 2" key="1">
    <citation type="submission" date="2015-01" db="EMBL/GenBank/DDBJ databases">
        <title>Draft genome sequence of Pedobacter sp. NL19 isolated from sludge of an effluent treatment pond in an abandoned uranium mine.</title>
        <authorList>
            <person name="Santos T."/>
            <person name="Caetano T."/>
            <person name="Covas C."/>
            <person name="Cruz A."/>
            <person name="Mendo S."/>
        </authorList>
    </citation>
    <scope>NUCLEOTIDE SEQUENCE [LARGE SCALE GENOMIC DNA]</scope>
    <source>
        <strain evidence="1 2">NL19</strain>
    </source>
</reference>
<keyword evidence="2" id="KW-1185">Reference proteome</keyword>
<proteinExistence type="predicted"/>
<evidence type="ECO:0008006" key="3">
    <source>
        <dbReference type="Google" id="ProtNLM"/>
    </source>
</evidence>
<accession>A0A0D0GK40</accession>